<organism evidence="1 2">
    <name type="scientific">Crenichthys baileyi</name>
    <name type="common">White River springfish</name>
    <dbReference type="NCBI Taxonomy" id="28760"/>
    <lineage>
        <taxon>Eukaryota</taxon>
        <taxon>Metazoa</taxon>
        <taxon>Chordata</taxon>
        <taxon>Craniata</taxon>
        <taxon>Vertebrata</taxon>
        <taxon>Euteleostomi</taxon>
        <taxon>Actinopterygii</taxon>
        <taxon>Neopterygii</taxon>
        <taxon>Teleostei</taxon>
        <taxon>Neoteleostei</taxon>
        <taxon>Acanthomorphata</taxon>
        <taxon>Ovalentaria</taxon>
        <taxon>Atherinomorphae</taxon>
        <taxon>Cyprinodontiformes</taxon>
        <taxon>Goodeidae</taxon>
        <taxon>Crenichthys</taxon>
    </lineage>
</organism>
<comment type="caution">
    <text evidence="1">The sequence shown here is derived from an EMBL/GenBank/DDBJ whole genome shotgun (WGS) entry which is preliminary data.</text>
</comment>
<dbReference type="AlphaFoldDB" id="A0AAV9RHI6"/>
<dbReference type="Proteomes" id="UP001311232">
    <property type="component" value="Unassembled WGS sequence"/>
</dbReference>
<reference evidence="1 2" key="1">
    <citation type="submission" date="2021-06" db="EMBL/GenBank/DDBJ databases">
        <authorList>
            <person name="Palmer J.M."/>
        </authorList>
    </citation>
    <scope>NUCLEOTIDE SEQUENCE [LARGE SCALE GENOMIC DNA]</scope>
    <source>
        <strain evidence="1 2">MEX-2019</strain>
        <tissue evidence="1">Muscle</tissue>
    </source>
</reference>
<accession>A0AAV9RHI6</accession>
<evidence type="ECO:0000313" key="1">
    <source>
        <dbReference type="EMBL" id="KAK5608485.1"/>
    </source>
</evidence>
<proteinExistence type="predicted"/>
<gene>
    <name evidence="1" type="ORF">CRENBAI_024692</name>
</gene>
<name>A0AAV9RHI6_9TELE</name>
<dbReference type="EMBL" id="JAHHUM010001806">
    <property type="protein sequence ID" value="KAK5608485.1"/>
    <property type="molecule type" value="Genomic_DNA"/>
</dbReference>
<sequence length="120" mass="12980">MRKDSRCDWGLRRRGNSPAAWESGVSCGCRRKAPRAAWRTTSGRCCVIDGGSASSGALPGIRCKPCQPCFSNCLGNEREIFQVAVLAIFPLLAGVHSIGFKPVLSHPLPAFHQTEAQQIL</sequence>
<keyword evidence="2" id="KW-1185">Reference proteome</keyword>
<evidence type="ECO:0000313" key="2">
    <source>
        <dbReference type="Proteomes" id="UP001311232"/>
    </source>
</evidence>
<protein>
    <submittedName>
        <fullName evidence="1">Uncharacterized protein</fullName>
    </submittedName>
</protein>